<keyword evidence="4" id="KW-1185">Reference proteome</keyword>
<gene>
    <name evidence="2" type="ORF">C1SCF055_LOCUS5553</name>
</gene>
<proteinExistence type="predicted"/>
<organism evidence="2">
    <name type="scientific">Cladocopium goreaui</name>
    <dbReference type="NCBI Taxonomy" id="2562237"/>
    <lineage>
        <taxon>Eukaryota</taxon>
        <taxon>Sar</taxon>
        <taxon>Alveolata</taxon>
        <taxon>Dinophyceae</taxon>
        <taxon>Suessiales</taxon>
        <taxon>Symbiodiniaceae</taxon>
        <taxon>Cladocopium</taxon>
    </lineage>
</organism>
<reference evidence="3 4" key="2">
    <citation type="submission" date="2024-05" db="EMBL/GenBank/DDBJ databases">
        <authorList>
            <person name="Chen Y."/>
            <person name="Shah S."/>
            <person name="Dougan E. K."/>
            <person name="Thang M."/>
            <person name="Chan C."/>
        </authorList>
    </citation>
    <scope>NUCLEOTIDE SEQUENCE [LARGE SCALE GENOMIC DNA]</scope>
</reference>
<keyword evidence="3" id="KW-0808">Transferase</keyword>
<evidence type="ECO:0000313" key="2">
    <source>
        <dbReference type="EMBL" id="CAI3977409.1"/>
    </source>
</evidence>
<keyword evidence="1" id="KW-0472">Membrane</keyword>
<accession>A0A9P1BQ53</accession>
<feature type="non-terminal residue" evidence="2">
    <location>
        <position position="278"/>
    </location>
</feature>
<reference evidence="2" key="1">
    <citation type="submission" date="2022-10" db="EMBL/GenBank/DDBJ databases">
        <authorList>
            <person name="Chen Y."/>
            <person name="Dougan E. K."/>
            <person name="Chan C."/>
            <person name="Rhodes N."/>
            <person name="Thang M."/>
        </authorList>
    </citation>
    <scope>NUCLEOTIDE SEQUENCE</scope>
</reference>
<dbReference type="EMBL" id="CAMXCT020000340">
    <property type="protein sequence ID" value="CAL1130784.1"/>
    <property type="molecule type" value="Genomic_DNA"/>
</dbReference>
<feature type="transmembrane region" description="Helical" evidence="1">
    <location>
        <begin position="113"/>
        <end position="132"/>
    </location>
</feature>
<dbReference type="GO" id="GO:0032259">
    <property type="term" value="P:methylation"/>
    <property type="evidence" value="ECO:0007669"/>
    <property type="project" value="UniProtKB-KW"/>
</dbReference>
<keyword evidence="1" id="KW-1133">Transmembrane helix</keyword>
<evidence type="ECO:0000256" key="1">
    <source>
        <dbReference type="SAM" id="Phobius"/>
    </source>
</evidence>
<dbReference type="AlphaFoldDB" id="A0A9P1BQ53"/>
<keyword evidence="1" id="KW-0812">Transmembrane</keyword>
<dbReference type="EMBL" id="CAMXCT030000340">
    <property type="protein sequence ID" value="CAL4764721.1"/>
    <property type="molecule type" value="Genomic_DNA"/>
</dbReference>
<feature type="transmembrane region" description="Helical" evidence="1">
    <location>
        <begin position="26"/>
        <end position="48"/>
    </location>
</feature>
<comment type="caution">
    <text evidence="2">The sequence shown here is derived from an EMBL/GenBank/DDBJ whole genome shotgun (WGS) entry which is preliminary data.</text>
</comment>
<sequence>RYQNFDTWNWQERAAEIELYSLSKRLSVVFTTFEALPVLGAMLFRTGYTGLQSRWPLIISFLLAFSLDFTRRQVPFLEKQLCLLQVQAIQREESLIKLSWQGDDVQGVCKLQLAAIMALSLLMMLPCIFGIAEVKVRSSVFSCWLGVAFMLLVQIRTLCSRVLVDEVYNQCNKSGKPSVTRPPFEVPTTAEDMQLWAVQLLKRSGLLFGEDFVRECEINLKKDHVPLLGAPCVLFSRYGLGEGFSNLTKKKVHDAATKFQKSTTLSFHENVEGYEEAW</sequence>
<evidence type="ECO:0000313" key="3">
    <source>
        <dbReference type="EMBL" id="CAL4764721.1"/>
    </source>
</evidence>
<feature type="transmembrane region" description="Helical" evidence="1">
    <location>
        <begin position="138"/>
        <end position="155"/>
    </location>
</feature>
<protein>
    <submittedName>
        <fullName evidence="3">Cytosine-specific methyltransferase</fullName>
    </submittedName>
</protein>
<dbReference type="EMBL" id="CAMXCT010000340">
    <property type="protein sequence ID" value="CAI3977409.1"/>
    <property type="molecule type" value="Genomic_DNA"/>
</dbReference>
<evidence type="ECO:0000313" key="4">
    <source>
        <dbReference type="Proteomes" id="UP001152797"/>
    </source>
</evidence>
<name>A0A9P1BQ53_9DINO</name>
<dbReference type="Proteomes" id="UP001152797">
    <property type="component" value="Unassembled WGS sequence"/>
</dbReference>
<keyword evidence="3" id="KW-0489">Methyltransferase</keyword>
<dbReference type="GO" id="GO:0008168">
    <property type="term" value="F:methyltransferase activity"/>
    <property type="evidence" value="ECO:0007669"/>
    <property type="project" value="UniProtKB-KW"/>
</dbReference>